<dbReference type="Pfam" id="PF09697">
    <property type="entry name" value="Porph_ging"/>
    <property type="match status" value="1"/>
</dbReference>
<gene>
    <name evidence="2" type="ORF">ABS766_01300</name>
</gene>
<comment type="caution">
    <text evidence="2">The sequence shown here is derived from an EMBL/GenBank/DDBJ whole genome shotgun (WGS) entry which is preliminary data.</text>
</comment>
<proteinExistence type="predicted"/>
<keyword evidence="3" id="KW-1185">Reference proteome</keyword>
<reference evidence="2 3" key="1">
    <citation type="submission" date="2024-06" db="EMBL/GenBank/DDBJ databases">
        <authorList>
            <person name="Kaempfer P."/>
            <person name="Viver T."/>
        </authorList>
    </citation>
    <scope>NUCLEOTIDE SEQUENCE [LARGE SCALE GENOMIC DNA]</scope>
    <source>
        <strain evidence="2 3">ST-119</strain>
    </source>
</reference>
<keyword evidence="1" id="KW-0732">Signal</keyword>
<feature type="signal peptide" evidence="1">
    <location>
        <begin position="1"/>
        <end position="22"/>
    </location>
</feature>
<organism evidence="2 3">
    <name type="scientific">Flavobacterium rhizosphaerae</name>
    <dbReference type="NCBI Taxonomy" id="3163298"/>
    <lineage>
        <taxon>Bacteria</taxon>
        <taxon>Pseudomonadati</taxon>
        <taxon>Bacteroidota</taxon>
        <taxon>Flavobacteriia</taxon>
        <taxon>Flavobacteriales</taxon>
        <taxon>Flavobacteriaceae</taxon>
        <taxon>Flavobacterium</taxon>
    </lineage>
</organism>
<protein>
    <submittedName>
        <fullName evidence="2">GLPGLI family protein</fullName>
    </submittedName>
</protein>
<dbReference type="Proteomes" id="UP001629156">
    <property type="component" value="Unassembled WGS sequence"/>
</dbReference>
<evidence type="ECO:0000313" key="3">
    <source>
        <dbReference type="Proteomes" id="UP001629156"/>
    </source>
</evidence>
<evidence type="ECO:0000256" key="1">
    <source>
        <dbReference type="SAM" id="SignalP"/>
    </source>
</evidence>
<sequence length="294" mass="33424">MNNIQLRTVLFFALLVFSAGYAQNFQGMAVYESKTALPKFDVPKGMNITPEMQKQIQEGMSKALEKTFVLNFNRTESVYEEEQKLDAPGQNSPFRMMANFGGTSGVLYKNIKDQKLLIQREFFGKDFLINDSLPRLKWVMGGESKKIGNYTCYKATVIVPTNKADFRDMRPKEEKEAEKEKDTLTSAPATNFMDMIEMPKEKTITAWYTPDIPVSQGPENYWGLPGLILEVSDGTTIMLCSKVVLNPKDKAEIKAPHKGKEVTQAEYDDIVVKKVEEMRQMYQMGGGRMPFRSN</sequence>
<name>A0ABW8YRX9_9FLAO</name>
<evidence type="ECO:0000313" key="2">
    <source>
        <dbReference type="EMBL" id="MFL9843043.1"/>
    </source>
</evidence>
<accession>A0ABW8YRX9</accession>
<dbReference type="EMBL" id="JBELPZ010000001">
    <property type="protein sequence ID" value="MFL9843043.1"/>
    <property type="molecule type" value="Genomic_DNA"/>
</dbReference>
<feature type="chain" id="PRO_5045577928" evidence="1">
    <location>
        <begin position="23"/>
        <end position="294"/>
    </location>
</feature>
<dbReference type="InterPro" id="IPR005901">
    <property type="entry name" value="GLPGLI"/>
</dbReference>
<dbReference type="NCBIfam" id="TIGR01200">
    <property type="entry name" value="GLPGLI"/>
    <property type="match status" value="1"/>
</dbReference>
<dbReference type="RefSeq" id="WP_408083276.1">
    <property type="nucleotide sequence ID" value="NZ_JBELPZ010000001.1"/>
</dbReference>